<sequence>MKDLHLFRVGHIFCGSGGGAIGFEQAKQEYRGIAGRFVTVAGIDSDPEACQDFEALTYGQAHRMDLFSYDDYSLFHGKQPPKGFKEVMPEDIFEVFEGKAPDTIFTSPPCKGFSGLLSKAAAASEKYQALNRLTIRGITLVLEAFKHDPVGIILFENVPLITSRGSALLSEIKLLLQKYGYLFTESTHCCGEIGGLGQRRKRYLLIARHPAKVPSFVYEPEKQPLKTIGDIIGHLPMPDDPAGGPMHRLPRLDMITWIRLALIPAGGDWRDLQRIAPEEYRLAYIPRGGGSYGVQKWDDVSDTVIGHAGVRGSNSAAIADPRVGYLLNHSPREGVYRIMRFEEPSTTVTGSAKVGRSNGASCIADPRLPNQSIKRFSNKMQIHSFDSSAATITGTPDVQAGAPSVADPRLGCSCRNGSYGVQNYDAPAKTVTGADIHSGSAAVADKLLPDMSSRPDPPPIIIAPDGTWHRPLTTYELAMLQGLPTHMRDGRPLQLAGKSDARWRERIGNMVPPPTAEAIGEVDLKVKLMSIFDAWELSHSKIWVVPVSINPDGQIENRA</sequence>
<keyword evidence="1 4" id="KW-0489">Methyltransferase</keyword>
<evidence type="ECO:0000256" key="3">
    <source>
        <dbReference type="ARBA" id="ARBA00022747"/>
    </source>
</evidence>
<keyword evidence="5" id="KW-1185">Reference proteome</keyword>
<dbReference type="InterPro" id="IPR001525">
    <property type="entry name" value="C5_MeTfrase"/>
</dbReference>
<keyword evidence="3" id="KW-0680">Restriction system</keyword>
<dbReference type="RefSeq" id="WP_238457080.1">
    <property type="nucleotide sequence ID" value="NZ_FQUY01000034.1"/>
</dbReference>
<keyword evidence="2" id="KW-0808">Transferase</keyword>
<dbReference type="Gene3D" id="3.40.50.150">
    <property type="entry name" value="Vaccinia Virus protein VP39"/>
    <property type="match status" value="1"/>
</dbReference>
<dbReference type="EMBL" id="FQUY01000034">
    <property type="protein sequence ID" value="SHF56198.1"/>
    <property type="molecule type" value="Genomic_DNA"/>
</dbReference>
<dbReference type="GO" id="GO:0008168">
    <property type="term" value="F:methyltransferase activity"/>
    <property type="evidence" value="ECO:0007669"/>
    <property type="project" value="UniProtKB-KW"/>
</dbReference>
<dbReference type="GO" id="GO:0032259">
    <property type="term" value="P:methylation"/>
    <property type="evidence" value="ECO:0007669"/>
    <property type="project" value="UniProtKB-KW"/>
</dbReference>
<evidence type="ECO:0000313" key="4">
    <source>
        <dbReference type="EMBL" id="SHF56198.1"/>
    </source>
</evidence>
<protein>
    <submittedName>
        <fullName evidence="4">Site-specific DNA-cytosine methylase</fullName>
    </submittedName>
</protein>
<organism evidence="4 5">
    <name type="scientific">Desulforamulus putei DSM 12395</name>
    <dbReference type="NCBI Taxonomy" id="1121429"/>
    <lineage>
        <taxon>Bacteria</taxon>
        <taxon>Bacillati</taxon>
        <taxon>Bacillota</taxon>
        <taxon>Clostridia</taxon>
        <taxon>Eubacteriales</taxon>
        <taxon>Peptococcaceae</taxon>
        <taxon>Desulforamulus</taxon>
    </lineage>
</organism>
<dbReference type="Pfam" id="PF00145">
    <property type="entry name" value="DNA_methylase"/>
    <property type="match status" value="1"/>
</dbReference>
<reference evidence="5" key="1">
    <citation type="submission" date="2016-11" db="EMBL/GenBank/DDBJ databases">
        <authorList>
            <person name="Varghese N."/>
            <person name="Submissions S."/>
        </authorList>
    </citation>
    <scope>NUCLEOTIDE SEQUENCE [LARGE SCALE GENOMIC DNA]</scope>
    <source>
        <strain evidence="5">DSM 12395</strain>
    </source>
</reference>
<name>A0A1M5CNA7_9FIRM</name>
<proteinExistence type="predicted"/>
<dbReference type="Proteomes" id="UP000184148">
    <property type="component" value="Unassembled WGS sequence"/>
</dbReference>
<evidence type="ECO:0000313" key="5">
    <source>
        <dbReference type="Proteomes" id="UP000184148"/>
    </source>
</evidence>
<dbReference type="STRING" id="1121429.SAMN02745133_02980"/>
<dbReference type="GO" id="GO:0009307">
    <property type="term" value="P:DNA restriction-modification system"/>
    <property type="evidence" value="ECO:0007669"/>
    <property type="project" value="UniProtKB-KW"/>
</dbReference>
<gene>
    <name evidence="4" type="ORF">SAMN02745133_02980</name>
</gene>
<evidence type="ECO:0000256" key="2">
    <source>
        <dbReference type="ARBA" id="ARBA00022679"/>
    </source>
</evidence>
<evidence type="ECO:0000256" key="1">
    <source>
        <dbReference type="ARBA" id="ARBA00022603"/>
    </source>
</evidence>
<dbReference type="SUPFAM" id="SSF53335">
    <property type="entry name" value="S-adenosyl-L-methionine-dependent methyltransferases"/>
    <property type="match status" value="1"/>
</dbReference>
<dbReference type="InterPro" id="IPR029063">
    <property type="entry name" value="SAM-dependent_MTases_sf"/>
</dbReference>
<dbReference type="AlphaFoldDB" id="A0A1M5CNA7"/>
<dbReference type="Gene3D" id="3.90.120.10">
    <property type="entry name" value="DNA Methylase, subunit A, domain 2"/>
    <property type="match status" value="1"/>
</dbReference>
<accession>A0A1M5CNA7</accession>